<keyword evidence="2" id="KW-1185">Reference proteome</keyword>
<accession>A0ABN7RMV4</accession>
<gene>
    <name evidence="1" type="primary">txxe 179</name>
    <name evidence="1" type="ORF">TXXE_02315</name>
</gene>
<dbReference type="Proteomes" id="UP000681526">
    <property type="component" value="Unassembled WGS sequence"/>
</dbReference>
<protein>
    <submittedName>
        <fullName evidence="1">Uncharacterized protein</fullName>
    </submittedName>
</protein>
<dbReference type="EMBL" id="CAJRAY010000009">
    <property type="protein sequence ID" value="CAG5078537.1"/>
    <property type="molecule type" value="Genomic_DNA"/>
</dbReference>
<evidence type="ECO:0000313" key="2">
    <source>
        <dbReference type="Proteomes" id="UP000681526"/>
    </source>
</evidence>
<organism evidence="1 2">
    <name type="scientific">Thermobacillus xylanilyticus</name>
    <dbReference type="NCBI Taxonomy" id="76633"/>
    <lineage>
        <taxon>Bacteria</taxon>
        <taxon>Bacillati</taxon>
        <taxon>Bacillota</taxon>
        <taxon>Bacilli</taxon>
        <taxon>Bacillales</taxon>
        <taxon>Paenibacillaceae</taxon>
        <taxon>Thermobacillus</taxon>
    </lineage>
</organism>
<reference evidence="1 2" key="1">
    <citation type="submission" date="2021-04" db="EMBL/GenBank/DDBJ databases">
        <authorList>
            <person name="Rakotoarivonina H."/>
        </authorList>
    </citation>
    <scope>NUCLEOTIDE SEQUENCE [LARGE SCALE GENOMIC DNA]</scope>
    <source>
        <strain evidence="1 2">XE</strain>
    </source>
</reference>
<proteinExistence type="predicted"/>
<name>A0ABN7RMV4_THEXY</name>
<comment type="caution">
    <text evidence="1">The sequence shown here is derived from an EMBL/GenBank/DDBJ whole genome shotgun (WGS) entry which is preliminary data.</text>
</comment>
<sequence length="10" mass="1303">MIFHSFRMYA</sequence>
<evidence type="ECO:0000313" key="1">
    <source>
        <dbReference type="EMBL" id="CAG5078537.1"/>
    </source>
</evidence>